<comment type="caution">
    <text evidence="6">The sequence shown here is derived from an EMBL/GenBank/DDBJ whole genome shotgun (WGS) entry which is preliminary data.</text>
</comment>
<dbReference type="GO" id="GO:0003746">
    <property type="term" value="F:translation elongation factor activity"/>
    <property type="evidence" value="ECO:0007669"/>
    <property type="project" value="UniProtKB-KW"/>
</dbReference>
<keyword evidence="3" id="KW-0963">Cytoplasm</keyword>
<proteinExistence type="inferred from homology"/>
<gene>
    <name evidence="6" type="ORF">CWS33_30770</name>
</gene>
<dbReference type="InterPro" id="IPR018101">
    <property type="entry name" value="Transl_elong_Ts_CS"/>
</dbReference>
<dbReference type="AlphaFoldDB" id="A0AAP8HTM3"/>
<feature type="non-terminal residue" evidence="6">
    <location>
        <position position="44"/>
    </location>
</feature>
<dbReference type="InterPro" id="IPR009060">
    <property type="entry name" value="UBA-like_sf"/>
</dbReference>
<evidence type="ECO:0000256" key="3">
    <source>
        <dbReference type="ARBA" id="ARBA00022490"/>
    </source>
</evidence>
<dbReference type="EMBL" id="PITP01000738">
    <property type="protein sequence ID" value="PKD78345.1"/>
    <property type="molecule type" value="Genomic_DNA"/>
</dbReference>
<keyword evidence="5" id="KW-0648">Protein biosynthesis</keyword>
<organism evidence="6 7">
    <name type="scientific">Escherichia coli</name>
    <dbReference type="NCBI Taxonomy" id="562"/>
    <lineage>
        <taxon>Bacteria</taxon>
        <taxon>Pseudomonadati</taxon>
        <taxon>Pseudomonadota</taxon>
        <taxon>Gammaproteobacteria</taxon>
        <taxon>Enterobacterales</taxon>
        <taxon>Enterobacteriaceae</taxon>
        <taxon>Escherichia</taxon>
    </lineage>
</organism>
<dbReference type="Proteomes" id="UP000233549">
    <property type="component" value="Unassembled WGS sequence"/>
</dbReference>
<evidence type="ECO:0000313" key="7">
    <source>
        <dbReference type="Proteomes" id="UP000233549"/>
    </source>
</evidence>
<evidence type="ECO:0000256" key="4">
    <source>
        <dbReference type="ARBA" id="ARBA00022768"/>
    </source>
</evidence>
<dbReference type="PANTHER" id="PTHR11741:SF0">
    <property type="entry name" value="ELONGATION FACTOR TS, MITOCHONDRIAL"/>
    <property type="match status" value="1"/>
</dbReference>
<comment type="similarity">
    <text evidence="1">Belongs to the EF-Ts family.</text>
</comment>
<dbReference type="RefSeq" id="WP_101135308.1">
    <property type="nucleotide sequence ID" value="NZ_PITP01000738.1"/>
</dbReference>
<dbReference type="InterPro" id="IPR001816">
    <property type="entry name" value="Transl_elong_EFTs/EF1B"/>
</dbReference>
<dbReference type="CDD" id="cd14275">
    <property type="entry name" value="UBA_EF-Ts"/>
    <property type="match status" value="1"/>
</dbReference>
<dbReference type="FunFam" id="1.10.8.10:FF:000001">
    <property type="entry name" value="Elongation factor Ts"/>
    <property type="match status" value="1"/>
</dbReference>
<dbReference type="PANTHER" id="PTHR11741">
    <property type="entry name" value="ELONGATION FACTOR TS"/>
    <property type="match status" value="1"/>
</dbReference>
<evidence type="ECO:0000313" key="6">
    <source>
        <dbReference type="EMBL" id="PKD78345.1"/>
    </source>
</evidence>
<evidence type="ECO:0000256" key="2">
    <source>
        <dbReference type="ARBA" id="ARBA00016956"/>
    </source>
</evidence>
<dbReference type="SUPFAM" id="SSF46934">
    <property type="entry name" value="UBA-like"/>
    <property type="match status" value="1"/>
</dbReference>
<dbReference type="HAMAP" id="MF_00050">
    <property type="entry name" value="EF_Ts"/>
    <property type="match status" value="1"/>
</dbReference>
<sequence length="44" mass="4811">MADITAALVKELRERTGAGMMDCKKALVESNGDIELAIENMRKS</sequence>
<dbReference type="PROSITE" id="PS01126">
    <property type="entry name" value="EF_TS_1"/>
    <property type="match status" value="1"/>
</dbReference>
<dbReference type="Gene3D" id="1.10.8.10">
    <property type="entry name" value="DNA helicase RuvA subunit, C-terminal domain"/>
    <property type="match status" value="1"/>
</dbReference>
<accession>A0AAP8HTM3</accession>
<evidence type="ECO:0000256" key="1">
    <source>
        <dbReference type="ARBA" id="ARBA00005532"/>
    </source>
</evidence>
<evidence type="ECO:0000256" key="5">
    <source>
        <dbReference type="ARBA" id="ARBA00022917"/>
    </source>
</evidence>
<name>A0AAP8HTM3_ECOLX</name>
<protein>
    <recommendedName>
        <fullName evidence="2">Elongation factor Ts</fullName>
    </recommendedName>
</protein>
<keyword evidence="4 6" id="KW-0251">Elongation factor</keyword>
<reference evidence="6 7" key="1">
    <citation type="submission" date="2017-12" db="EMBL/GenBank/DDBJ databases">
        <title>Rapid rising of carbapenem-resistant Enterobacteriaceae(CRE) and emergence of colistin resistance genemcr-1 in CRE in the hospital of Henan, China.</title>
        <authorList>
            <person name="Sun Q."/>
            <person name="Zhang R."/>
            <person name="Li Y."/>
            <person name="Shen Y."/>
            <person name="Zhang Y."/>
            <person name="Yang J."/>
            <person name="Shu L."/>
            <person name="Zhou H."/>
            <person name="Wang Y."/>
            <person name="Wang B."/>
            <person name="Shen Z."/>
        </authorList>
    </citation>
    <scope>NUCLEOTIDE SEQUENCE [LARGE SCALE GENOMIC DNA]</scope>
    <source>
        <strain evidence="6 7">3512</strain>
    </source>
</reference>